<reference evidence="4 5" key="1">
    <citation type="submission" date="2020-08" db="EMBL/GenBank/DDBJ databases">
        <title>Genome public.</title>
        <authorList>
            <person name="Liu C."/>
            <person name="Sun Q."/>
        </authorList>
    </citation>
    <scope>NUCLEOTIDE SEQUENCE [LARGE SCALE GENOMIC DNA]</scope>
    <source>
        <strain evidence="4 5">NSJ-66</strain>
    </source>
</reference>
<proteinExistence type="predicted"/>
<gene>
    <name evidence="4" type="ORF">H8S75_23435</name>
</gene>
<dbReference type="Gene3D" id="2.10.270.20">
    <property type="match status" value="1"/>
</dbReference>
<dbReference type="RefSeq" id="WP_187023614.1">
    <property type="nucleotide sequence ID" value="NZ_JACOPB010000014.1"/>
</dbReference>
<feature type="chain" id="PRO_5046817885" description="Cell wall-binding protein" evidence="3">
    <location>
        <begin position="24"/>
        <end position="286"/>
    </location>
</feature>
<evidence type="ECO:0000313" key="4">
    <source>
        <dbReference type="EMBL" id="MBC5710892.1"/>
    </source>
</evidence>
<comment type="caution">
    <text evidence="4">The sequence shown here is derived from an EMBL/GenBank/DDBJ whole genome shotgun (WGS) entry which is preliminary data.</text>
</comment>
<dbReference type="InterPro" id="IPR018337">
    <property type="entry name" value="Cell_wall/Cho-bd_repeat"/>
</dbReference>
<dbReference type="PROSITE" id="PS51170">
    <property type="entry name" value="CW"/>
    <property type="match status" value="1"/>
</dbReference>
<evidence type="ECO:0000313" key="5">
    <source>
        <dbReference type="Proteomes" id="UP000634672"/>
    </source>
</evidence>
<keyword evidence="1" id="KW-0677">Repeat</keyword>
<evidence type="ECO:0000256" key="1">
    <source>
        <dbReference type="ARBA" id="ARBA00022737"/>
    </source>
</evidence>
<sequence length="286" mass="32551">MKWKRILLCTLFTGALTASEASAVLANGDWNRTEQGVQYLQDNGEPTINSWVEVQGEWYYLNRDGYMDTGWLWDQCLWYYLEPDGHMLRNTRKVFHGTSYDFDASGACSQTKEPGVEESALSPAAYLNESGSIFTNEWADYQITFPGGHAEWSIRDWDRSQNYLDFVVDSRSNFSMEQGKSLAHLMICYEDTESPSSDYYGYTPKTCLEEMSRQIMAGGTPSTITESVMLGGYSYIKLSLSADVNEDIYCREIGSHLMFLIALYSDGRSESITEILNSMQKVDNRQ</sequence>
<keyword evidence="5" id="KW-1185">Reference proteome</keyword>
<dbReference type="EMBL" id="JACOPB010000014">
    <property type="protein sequence ID" value="MBC5710892.1"/>
    <property type="molecule type" value="Genomic_DNA"/>
</dbReference>
<keyword evidence="3" id="KW-0732">Signal</keyword>
<dbReference type="Pfam" id="PF19127">
    <property type="entry name" value="Choline_bind_3"/>
    <property type="match status" value="1"/>
</dbReference>
<evidence type="ECO:0000256" key="3">
    <source>
        <dbReference type="SAM" id="SignalP"/>
    </source>
</evidence>
<feature type="signal peptide" evidence="3">
    <location>
        <begin position="1"/>
        <end position="23"/>
    </location>
</feature>
<evidence type="ECO:0000256" key="2">
    <source>
        <dbReference type="PROSITE-ProRule" id="PRU00591"/>
    </source>
</evidence>
<feature type="repeat" description="Cell wall-binding" evidence="2">
    <location>
        <begin position="48"/>
        <end position="67"/>
    </location>
</feature>
<accession>A0ABR7HCK0</accession>
<dbReference type="SUPFAM" id="SSF69360">
    <property type="entry name" value="Cell wall binding repeat"/>
    <property type="match status" value="1"/>
</dbReference>
<dbReference type="Proteomes" id="UP000634672">
    <property type="component" value="Unassembled WGS sequence"/>
</dbReference>
<evidence type="ECO:0008006" key="6">
    <source>
        <dbReference type="Google" id="ProtNLM"/>
    </source>
</evidence>
<organism evidence="4 5">
    <name type="scientific">Hungatella hominis</name>
    <dbReference type="NCBI Taxonomy" id="2763050"/>
    <lineage>
        <taxon>Bacteria</taxon>
        <taxon>Bacillati</taxon>
        <taxon>Bacillota</taxon>
        <taxon>Clostridia</taxon>
        <taxon>Lachnospirales</taxon>
        <taxon>Lachnospiraceae</taxon>
        <taxon>Hungatella</taxon>
    </lineage>
</organism>
<name>A0ABR7HCK0_9FIRM</name>
<protein>
    <recommendedName>
        <fullName evidence="6">Cell wall-binding protein</fullName>
    </recommendedName>
</protein>